<evidence type="ECO:0000256" key="7">
    <source>
        <dbReference type="ARBA" id="ARBA00029392"/>
    </source>
</evidence>
<gene>
    <name evidence="11" type="ORF">BABINDRAFT_159445</name>
</gene>
<keyword evidence="6" id="KW-0443">Lipid metabolism</keyword>
<feature type="domain" description="Phospholipase/carboxylesterase/thioesterase" evidence="10">
    <location>
        <begin position="17"/>
        <end position="221"/>
    </location>
</feature>
<dbReference type="PANTHER" id="PTHR10655">
    <property type="entry name" value="LYSOPHOSPHOLIPASE-RELATED"/>
    <property type="match status" value="1"/>
</dbReference>
<keyword evidence="12" id="KW-1185">Reference proteome</keyword>
<evidence type="ECO:0000259" key="10">
    <source>
        <dbReference type="Pfam" id="PF02230"/>
    </source>
</evidence>
<dbReference type="STRING" id="984486.A0A1E3QZA4"/>
<dbReference type="RefSeq" id="XP_018988294.1">
    <property type="nucleotide sequence ID" value="XM_019127664.1"/>
</dbReference>
<evidence type="ECO:0000256" key="9">
    <source>
        <dbReference type="ARBA" id="ARBA00047337"/>
    </source>
</evidence>
<dbReference type="InterPro" id="IPR050565">
    <property type="entry name" value="LYPA1-2/EST-like"/>
</dbReference>
<evidence type="ECO:0000256" key="6">
    <source>
        <dbReference type="ARBA" id="ARBA00022832"/>
    </source>
</evidence>
<protein>
    <recommendedName>
        <fullName evidence="3">Acyl-protein thioesterase 1</fullName>
        <ecNumber evidence="2">3.1.2.22</ecNumber>
    </recommendedName>
    <alternativeName>
        <fullName evidence="8">Palmitoyl-protein hydrolase</fullName>
    </alternativeName>
</protein>
<name>A0A1E3QZA4_9ASCO</name>
<reference evidence="12" key="1">
    <citation type="submission" date="2016-05" db="EMBL/GenBank/DDBJ databases">
        <title>Comparative genomics of biotechnologically important yeasts.</title>
        <authorList>
            <consortium name="DOE Joint Genome Institute"/>
            <person name="Riley R."/>
            <person name="Haridas S."/>
            <person name="Wolfe K.H."/>
            <person name="Lopes M.R."/>
            <person name="Hittinger C.T."/>
            <person name="Goker M."/>
            <person name="Salamov A."/>
            <person name="Wisecaver J."/>
            <person name="Long T.M."/>
            <person name="Aerts A.L."/>
            <person name="Barry K."/>
            <person name="Choi C."/>
            <person name="Clum A."/>
            <person name="Coughlan A.Y."/>
            <person name="Deshpande S."/>
            <person name="Douglass A.P."/>
            <person name="Hanson S.J."/>
            <person name="Klenk H.-P."/>
            <person name="Labutti K."/>
            <person name="Lapidus A."/>
            <person name="Lindquist E."/>
            <person name="Lipzen A."/>
            <person name="Meier-Kolthoff J.P."/>
            <person name="Ohm R.A."/>
            <person name="Otillar R.P."/>
            <person name="Pangilinan J."/>
            <person name="Peng Y."/>
            <person name="Rokas A."/>
            <person name="Rosa C.A."/>
            <person name="Scheuner C."/>
            <person name="Sibirny A.A."/>
            <person name="Slot J.C."/>
            <person name="Stielow J.B."/>
            <person name="Sun H."/>
            <person name="Kurtzman C.P."/>
            <person name="Blackwell M."/>
            <person name="Grigoriev I.V."/>
            <person name="Jeffries T.W."/>
        </authorList>
    </citation>
    <scope>NUCLEOTIDE SEQUENCE [LARGE SCALE GENOMIC DNA]</scope>
    <source>
        <strain evidence="12">NRRL Y-12698</strain>
    </source>
</reference>
<organism evidence="11 12">
    <name type="scientific">Babjeviella inositovora NRRL Y-12698</name>
    <dbReference type="NCBI Taxonomy" id="984486"/>
    <lineage>
        <taxon>Eukaryota</taxon>
        <taxon>Fungi</taxon>
        <taxon>Dikarya</taxon>
        <taxon>Ascomycota</taxon>
        <taxon>Saccharomycotina</taxon>
        <taxon>Pichiomycetes</taxon>
        <taxon>Serinales incertae sedis</taxon>
        <taxon>Babjeviella</taxon>
    </lineage>
</organism>
<dbReference type="OrthoDB" id="2418081at2759"/>
<feature type="non-terminal residue" evidence="11">
    <location>
        <position position="222"/>
    </location>
</feature>
<accession>A0A1E3QZA4</accession>
<dbReference type="GO" id="GO:0005737">
    <property type="term" value="C:cytoplasm"/>
    <property type="evidence" value="ECO:0007669"/>
    <property type="project" value="TreeGrafter"/>
</dbReference>
<dbReference type="InterPro" id="IPR029058">
    <property type="entry name" value="AB_hydrolase_fold"/>
</dbReference>
<dbReference type="PANTHER" id="PTHR10655:SF17">
    <property type="entry name" value="LYSOPHOSPHOLIPASE-LIKE PROTEIN 1"/>
    <property type="match status" value="1"/>
</dbReference>
<evidence type="ECO:0000313" key="12">
    <source>
        <dbReference type="Proteomes" id="UP000094336"/>
    </source>
</evidence>
<dbReference type="Gene3D" id="3.40.50.1820">
    <property type="entry name" value="alpha/beta hydrolase"/>
    <property type="match status" value="1"/>
</dbReference>
<dbReference type="GO" id="GO:0006631">
    <property type="term" value="P:fatty acid metabolic process"/>
    <property type="evidence" value="ECO:0007669"/>
    <property type="project" value="UniProtKB-KW"/>
</dbReference>
<keyword evidence="6" id="KW-0276">Fatty acid metabolism</keyword>
<dbReference type="AlphaFoldDB" id="A0A1E3QZA4"/>
<sequence length="222" mass="24095">MSLSLKALQFPAQSGIADSAIIFIHGLGDTSNGWSFFRQMALARSNPIYKNAKFIFPQAPDIPITANGGYVMPGWFDLFEFGNPNAKQDIQGFRTSVEKVRQLVLQTIESGIKPERIILGGFSQGAALSLACLPLINDVKLGGVVALSGFMTIKDSVHESVAKFGGNDKLVNRDTPIFQGHGTVDPLIAHQYGKMTSEIMIKEFGFKNLKFHSYSGVAHSAS</sequence>
<dbReference type="EMBL" id="KV454426">
    <property type="protein sequence ID" value="ODQ82966.1"/>
    <property type="molecule type" value="Genomic_DNA"/>
</dbReference>
<comment type="similarity">
    <text evidence="1">Belongs to the AB hydrolase superfamily. AB hydrolase 2 family.</text>
</comment>
<dbReference type="SUPFAM" id="SSF53474">
    <property type="entry name" value="alpha/beta-Hydrolases"/>
    <property type="match status" value="1"/>
</dbReference>
<dbReference type="Pfam" id="PF02230">
    <property type="entry name" value="Abhydrolase_2"/>
    <property type="match status" value="1"/>
</dbReference>
<evidence type="ECO:0000256" key="4">
    <source>
        <dbReference type="ARBA" id="ARBA00022487"/>
    </source>
</evidence>
<comment type="catalytic activity">
    <reaction evidence="9">
        <text>S-hexadecanoyl-L-cysteinyl-[protein] + H2O = L-cysteinyl-[protein] + hexadecanoate + H(+)</text>
        <dbReference type="Rhea" id="RHEA:19233"/>
        <dbReference type="Rhea" id="RHEA-COMP:10131"/>
        <dbReference type="Rhea" id="RHEA-COMP:11032"/>
        <dbReference type="ChEBI" id="CHEBI:7896"/>
        <dbReference type="ChEBI" id="CHEBI:15377"/>
        <dbReference type="ChEBI" id="CHEBI:15378"/>
        <dbReference type="ChEBI" id="CHEBI:29950"/>
        <dbReference type="ChEBI" id="CHEBI:74151"/>
        <dbReference type="EC" id="3.1.2.22"/>
    </reaction>
</comment>
<keyword evidence="5" id="KW-0378">Hydrolase</keyword>
<dbReference type="GeneID" id="30145517"/>
<evidence type="ECO:0000256" key="5">
    <source>
        <dbReference type="ARBA" id="ARBA00022801"/>
    </source>
</evidence>
<evidence type="ECO:0000256" key="1">
    <source>
        <dbReference type="ARBA" id="ARBA00006499"/>
    </source>
</evidence>
<dbReference type="Proteomes" id="UP000094336">
    <property type="component" value="Unassembled WGS sequence"/>
</dbReference>
<dbReference type="GO" id="GO:0052689">
    <property type="term" value="F:carboxylic ester hydrolase activity"/>
    <property type="evidence" value="ECO:0007669"/>
    <property type="project" value="UniProtKB-KW"/>
</dbReference>
<dbReference type="EC" id="3.1.2.22" evidence="2"/>
<evidence type="ECO:0000313" key="11">
    <source>
        <dbReference type="EMBL" id="ODQ82966.1"/>
    </source>
</evidence>
<keyword evidence="4" id="KW-0719">Serine esterase</keyword>
<proteinExistence type="inferred from homology"/>
<evidence type="ECO:0000256" key="8">
    <source>
        <dbReference type="ARBA" id="ARBA00031195"/>
    </source>
</evidence>
<evidence type="ECO:0000256" key="2">
    <source>
        <dbReference type="ARBA" id="ARBA00012423"/>
    </source>
</evidence>
<evidence type="ECO:0000256" key="3">
    <source>
        <dbReference type="ARBA" id="ARBA00014923"/>
    </source>
</evidence>
<dbReference type="InterPro" id="IPR003140">
    <property type="entry name" value="PLipase/COase/thioEstase"/>
</dbReference>
<comment type="function">
    <text evidence="7">Hydrolyzes fatty acids from S-acylated cysteine residues in proteins with a strong preference for palmitoylated G-alpha proteins over other acyl substrates. Mediates the deacylation of G-alpha proteins such as GPA1 in vivo, but has weak or no activity toward palmitoylated Ras proteins. Has weak lysophospholipase activity in vitro; however such activity may not exist in vivo.</text>
</comment>
<dbReference type="GO" id="GO:0008474">
    <property type="term" value="F:palmitoyl-(protein) hydrolase activity"/>
    <property type="evidence" value="ECO:0007669"/>
    <property type="project" value="UniProtKB-EC"/>
</dbReference>